<proteinExistence type="predicted"/>
<comment type="caution">
    <text evidence="1">The sequence shown here is derived from an EMBL/GenBank/DDBJ whole genome shotgun (WGS) entry which is preliminary data.</text>
</comment>
<gene>
    <name evidence="1" type="ORF">ACFQHR_14285</name>
</gene>
<reference evidence="2" key="1">
    <citation type="journal article" date="2019" name="Int. J. Syst. Evol. Microbiol.">
        <title>The Global Catalogue of Microorganisms (GCM) 10K type strain sequencing project: providing services to taxonomists for standard genome sequencing and annotation.</title>
        <authorList>
            <consortium name="The Broad Institute Genomics Platform"/>
            <consortium name="The Broad Institute Genome Sequencing Center for Infectious Disease"/>
            <person name="Wu L."/>
            <person name="Ma J."/>
        </authorList>
    </citation>
    <scope>NUCLEOTIDE SEQUENCE [LARGE SCALE GENOMIC DNA]</scope>
    <source>
        <strain evidence="2">CGMCC 4.7393</strain>
    </source>
</reference>
<sequence length="154" mass="18281">MDWILHKSKKIEFHTNLKEVTKPFREDIGKYNWLISDLEVNTDKLDTLPIDHEKEYFILTSDEFQFLVSTEIQIIWGAILAIPKYIPIEISQENLPYVEGNDKVWEPGNIQHDEAEIEIDCFDSSYTIVKFRKKSTSKLFRNYFEEAIDLSKFK</sequence>
<dbReference type="RefSeq" id="WP_153042303.1">
    <property type="nucleotide sequence ID" value="NZ_JBHSYQ010000008.1"/>
</dbReference>
<accession>A0ABW2DRF0</accession>
<evidence type="ECO:0000313" key="2">
    <source>
        <dbReference type="Proteomes" id="UP001596405"/>
    </source>
</evidence>
<name>A0ABW2DRF0_9BACT</name>
<dbReference type="Proteomes" id="UP001596405">
    <property type="component" value="Unassembled WGS sequence"/>
</dbReference>
<dbReference type="EMBL" id="JBHSYQ010000008">
    <property type="protein sequence ID" value="MFC6998801.1"/>
    <property type="molecule type" value="Genomic_DNA"/>
</dbReference>
<protein>
    <submittedName>
        <fullName evidence="1">Uncharacterized protein</fullName>
    </submittedName>
</protein>
<organism evidence="1 2">
    <name type="scientific">Rufibacter roseus</name>
    <dbReference type="NCBI Taxonomy" id="1567108"/>
    <lineage>
        <taxon>Bacteria</taxon>
        <taxon>Pseudomonadati</taxon>
        <taxon>Bacteroidota</taxon>
        <taxon>Cytophagia</taxon>
        <taxon>Cytophagales</taxon>
        <taxon>Hymenobacteraceae</taxon>
        <taxon>Rufibacter</taxon>
    </lineage>
</organism>
<evidence type="ECO:0000313" key="1">
    <source>
        <dbReference type="EMBL" id="MFC6998801.1"/>
    </source>
</evidence>
<keyword evidence="2" id="KW-1185">Reference proteome</keyword>